<evidence type="ECO:0000313" key="2">
    <source>
        <dbReference type="Proteomes" id="UP001596145"/>
    </source>
</evidence>
<name>A0ABD5QQU1_9EURY</name>
<dbReference type="Proteomes" id="UP001596145">
    <property type="component" value="Unassembled WGS sequence"/>
</dbReference>
<evidence type="ECO:0000313" key="1">
    <source>
        <dbReference type="EMBL" id="MFC5134652.1"/>
    </source>
</evidence>
<organism evidence="1 2">
    <name type="scientific">Halorubrum glutamatedens</name>
    <dbReference type="NCBI Taxonomy" id="2707018"/>
    <lineage>
        <taxon>Archaea</taxon>
        <taxon>Methanobacteriati</taxon>
        <taxon>Methanobacteriota</taxon>
        <taxon>Stenosarchaea group</taxon>
        <taxon>Halobacteria</taxon>
        <taxon>Halobacteriales</taxon>
        <taxon>Haloferacaceae</taxon>
        <taxon>Halorubrum</taxon>
    </lineage>
</organism>
<protein>
    <recommendedName>
        <fullName evidence="3">Small CPxCG-related zinc finger protein</fullName>
    </recommendedName>
</protein>
<accession>A0ABD5QQU1</accession>
<keyword evidence="2" id="KW-1185">Reference proteome</keyword>
<gene>
    <name evidence="1" type="ORF">ACFPJA_07950</name>
</gene>
<comment type="caution">
    <text evidence="1">The sequence shown here is derived from an EMBL/GenBank/DDBJ whole genome shotgun (WGS) entry which is preliminary data.</text>
</comment>
<reference evidence="1 2" key="1">
    <citation type="journal article" date="2019" name="Int. J. Syst. Evol. Microbiol.">
        <title>The Global Catalogue of Microorganisms (GCM) 10K type strain sequencing project: providing services to taxonomists for standard genome sequencing and annotation.</title>
        <authorList>
            <consortium name="The Broad Institute Genomics Platform"/>
            <consortium name="The Broad Institute Genome Sequencing Center for Infectious Disease"/>
            <person name="Wu L."/>
            <person name="Ma J."/>
        </authorList>
    </citation>
    <scope>NUCLEOTIDE SEQUENCE [LARGE SCALE GENOMIC DNA]</scope>
    <source>
        <strain evidence="1 2">CGMCC 1.16026</strain>
    </source>
</reference>
<evidence type="ECO:0008006" key="3">
    <source>
        <dbReference type="Google" id="ProtNLM"/>
    </source>
</evidence>
<dbReference type="RefSeq" id="WP_122106180.1">
    <property type="nucleotide sequence ID" value="NZ_JBHSKV010000010.1"/>
</dbReference>
<dbReference type="EMBL" id="JBHSKV010000010">
    <property type="protein sequence ID" value="MFC5134652.1"/>
    <property type="molecule type" value="Genomic_DNA"/>
</dbReference>
<sequence length="69" mass="7630">MDCPVCGSTVVEFGKLPDELRDRLEEDPGRQRQSVAHRREKHVACPGCTLEVHGCGQPYAIPEEATPAR</sequence>
<dbReference type="AlphaFoldDB" id="A0ABD5QQU1"/>
<proteinExistence type="predicted"/>